<protein>
    <submittedName>
        <fullName evidence="2">Uncharacterized protein</fullName>
    </submittedName>
</protein>
<dbReference type="EMBL" id="JAUOEK010000142">
    <property type="protein sequence ID" value="MDO5971098.1"/>
    <property type="molecule type" value="Genomic_DNA"/>
</dbReference>
<evidence type="ECO:0000313" key="3">
    <source>
        <dbReference type="Proteomes" id="UP001176883"/>
    </source>
</evidence>
<comment type="caution">
    <text evidence="2">The sequence shown here is derived from an EMBL/GenBank/DDBJ whole genome shotgun (WGS) entry which is preliminary data.</text>
</comment>
<feature type="transmembrane region" description="Helical" evidence="1">
    <location>
        <begin position="120"/>
        <end position="137"/>
    </location>
</feature>
<feature type="transmembrane region" description="Helical" evidence="1">
    <location>
        <begin position="88"/>
        <end position="108"/>
    </location>
</feature>
<evidence type="ECO:0000256" key="1">
    <source>
        <dbReference type="SAM" id="Phobius"/>
    </source>
</evidence>
<keyword evidence="1" id="KW-1133">Transmembrane helix</keyword>
<name>A0ABT8WD66_9FLAO</name>
<evidence type="ECO:0000313" key="2">
    <source>
        <dbReference type="EMBL" id="MDO5971098.1"/>
    </source>
</evidence>
<organism evidence="2 3">
    <name type="scientific">Flavivirga aquimarina</name>
    <dbReference type="NCBI Taxonomy" id="2027862"/>
    <lineage>
        <taxon>Bacteria</taxon>
        <taxon>Pseudomonadati</taxon>
        <taxon>Bacteroidota</taxon>
        <taxon>Flavobacteriia</taxon>
        <taxon>Flavobacteriales</taxon>
        <taxon>Flavobacteriaceae</taxon>
        <taxon>Flavivirga</taxon>
    </lineage>
</organism>
<sequence>MTEIKSKYQVKSNKKNLVLGSVIATFIAITPYFFDLYESVPNTKVWNTFLFNYDSQYYGSARVLVWTLLNKIIPLVLIFIWFFTCRHWWYHTLLVPIAMYLYQIIIILNDDLKYVDSNQVLYLIPVMAIVIPTIYLLRARIFNKINDANKSMQELEDEFKLSPKNFWGKIKEYF</sequence>
<reference evidence="2" key="1">
    <citation type="submission" date="2023-07" db="EMBL/GenBank/DDBJ databases">
        <title>Two novel species in the genus Flavivirga.</title>
        <authorList>
            <person name="Kwon K."/>
        </authorList>
    </citation>
    <scope>NUCLEOTIDE SEQUENCE</scope>
    <source>
        <strain evidence="2">KCTC 52353</strain>
    </source>
</reference>
<feature type="transmembrane region" description="Helical" evidence="1">
    <location>
        <begin position="63"/>
        <end position="83"/>
    </location>
</feature>
<feature type="transmembrane region" description="Helical" evidence="1">
    <location>
        <begin position="16"/>
        <end position="34"/>
    </location>
</feature>
<accession>A0ABT8WD66</accession>
<gene>
    <name evidence="2" type="ORF">Q4Q35_14920</name>
</gene>
<keyword evidence="3" id="KW-1185">Reference proteome</keyword>
<dbReference type="Proteomes" id="UP001176883">
    <property type="component" value="Unassembled WGS sequence"/>
</dbReference>
<keyword evidence="1" id="KW-0812">Transmembrane</keyword>
<proteinExistence type="predicted"/>
<keyword evidence="1" id="KW-0472">Membrane</keyword>
<dbReference type="RefSeq" id="WP_303278801.1">
    <property type="nucleotide sequence ID" value="NZ_JAUOEK010000142.1"/>
</dbReference>